<feature type="transmembrane region" description="Helical" evidence="5">
    <location>
        <begin position="93"/>
        <end position="116"/>
    </location>
</feature>
<comment type="subcellular location">
    <subcellularLocation>
        <location evidence="1">Membrane</location>
        <topology evidence="1">Multi-pass membrane protein</topology>
    </subcellularLocation>
</comment>
<dbReference type="Proteomes" id="UP000574761">
    <property type="component" value="Unassembled WGS sequence"/>
</dbReference>
<evidence type="ECO:0000259" key="6">
    <source>
        <dbReference type="PROSITE" id="PS50801"/>
    </source>
</evidence>
<keyword evidence="4 5" id="KW-0472">Membrane</keyword>
<dbReference type="EMBL" id="JACIEE010000011">
    <property type="protein sequence ID" value="MBB3979407.1"/>
    <property type="molecule type" value="Genomic_DNA"/>
</dbReference>
<dbReference type="RefSeq" id="WP_183807651.1">
    <property type="nucleotide sequence ID" value="NZ_JACIEE010000011.1"/>
</dbReference>
<dbReference type="CDD" id="cd07042">
    <property type="entry name" value="STAS_SulP_like_sulfate_transporter"/>
    <property type="match status" value="1"/>
</dbReference>
<sequence>MQLSFRSRIRDLTPQRSNLKSDFVAGLTFAIVSVPQAMAHALLTAVNPVLGIYTLIVAVPVAAIFTSSVFMNVSTTAALSVVAGDELAAVPPASRIAALSSLVVLVGLFQIAAGLLRLGFVLRFVSDAVMTGFLNGVAVLIVLGQLGALTGYQSPFSNNVARALDLFLRLGQIDLATTLIGGLTMALIVVLLRTHFRKFAFVLAIALATLLLAVLSLPTLGLGAKWHTVKIVRDIAGIPNDLPQLTLPTPDYLVPLLLPALSVAIIGLVQGAGVGQAYPNPDGKYPDVSGDFLGQGVGNIATSLVGGLPAGGSISGTVLVIGAGARSRWTNIFGGFCVVLVVLLAAPLAELVPMPALAALLIVAGYQGLRTQQAQMIWNTSRISAAAMVLTFLATLFMPLHYAVFLGVVFSLLLYVIGQANQIKIVHLALVPGGFPEERPAPPALPSDRFTVLHISGSLFFAAAKTLEKTLPSADDTRNAVVALILRGQPEVGSTFLNVLSRYVEALRAHDSKLMLVGVDPAVRDQLARTGMLQKIGEENVFLATPQIGAAMNTAAAAAQEWLGQSTAPK</sequence>
<keyword evidence="8" id="KW-1185">Reference proteome</keyword>
<feature type="transmembrane region" description="Helical" evidence="5">
    <location>
        <begin position="172"/>
        <end position="192"/>
    </location>
</feature>
<dbReference type="Pfam" id="PF01740">
    <property type="entry name" value="STAS"/>
    <property type="match status" value="1"/>
</dbReference>
<keyword evidence="3 5" id="KW-1133">Transmembrane helix</keyword>
<dbReference type="Gene3D" id="3.30.750.24">
    <property type="entry name" value="STAS domain"/>
    <property type="match status" value="1"/>
</dbReference>
<keyword evidence="2 5" id="KW-0812">Transmembrane</keyword>
<feature type="transmembrane region" description="Helical" evidence="5">
    <location>
        <begin position="199"/>
        <end position="220"/>
    </location>
</feature>
<name>A0A7W6DEZ1_9HYPH</name>
<evidence type="ECO:0000256" key="5">
    <source>
        <dbReference type="SAM" id="Phobius"/>
    </source>
</evidence>
<gene>
    <name evidence="7" type="ORF">GGQ64_004649</name>
</gene>
<evidence type="ECO:0000256" key="1">
    <source>
        <dbReference type="ARBA" id="ARBA00004141"/>
    </source>
</evidence>
<dbReference type="InterPro" id="IPR036513">
    <property type="entry name" value="STAS_dom_sf"/>
</dbReference>
<feature type="domain" description="STAS" evidence="6">
    <location>
        <begin position="440"/>
        <end position="559"/>
    </location>
</feature>
<evidence type="ECO:0000313" key="8">
    <source>
        <dbReference type="Proteomes" id="UP000574761"/>
    </source>
</evidence>
<evidence type="ECO:0000256" key="4">
    <source>
        <dbReference type="ARBA" id="ARBA00023136"/>
    </source>
</evidence>
<dbReference type="Pfam" id="PF00916">
    <property type="entry name" value="Sulfate_transp"/>
    <property type="match status" value="1"/>
</dbReference>
<comment type="caution">
    <text evidence="7">The sequence shown here is derived from an EMBL/GenBank/DDBJ whole genome shotgun (WGS) entry which is preliminary data.</text>
</comment>
<dbReference type="GO" id="GO:0055085">
    <property type="term" value="P:transmembrane transport"/>
    <property type="evidence" value="ECO:0007669"/>
    <property type="project" value="InterPro"/>
</dbReference>
<organism evidence="7 8">
    <name type="scientific">Mycoplana azooxidifex</name>
    <dbReference type="NCBI Taxonomy" id="1636188"/>
    <lineage>
        <taxon>Bacteria</taxon>
        <taxon>Pseudomonadati</taxon>
        <taxon>Pseudomonadota</taxon>
        <taxon>Alphaproteobacteria</taxon>
        <taxon>Hyphomicrobiales</taxon>
        <taxon>Rhizobiaceae</taxon>
        <taxon>Mycoplana</taxon>
    </lineage>
</organism>
<proteinExistence type="predicted"/>
<feature type="transmembrane region" description="Helical" evidence="5">
    <location>
        <begin position="376"/>
        <end position="394"/>
    </location>
</feature>
<dbReference type="PROSITE" id="PS50801">
    <property type="entry name" value="STAS"/>
    <property type="match status" value="1"/>
</dbReference>
<dbReference type="PANTHER" id="PTHR11814">
    <property type="entry name" value="SULFATE TRANSPORTER"/>
    <property type="match status" value="1"/>
</dbReference>
<dbReference type="InterPro" id="IPR002645">
    <property type="entry name" value="STAS_dom"/>
</dbReference>
<dbReference type="SUPFAM" id="SSF52091">
    <property type="entry name" value="SpoIIaa-like"/>
    <property type="match status" value="1"/>
</dbReference>
<dbReference type="InterPro" id="IPR001902">
    <property type="entry name" value="SLC26A/SulP_fam"/>
</dbReference>
<dbReference type="AlphaFoldDB" id="A0A7W6DEZ1"/>
<accession>A0A7W6DEZ1</accession>
<dbReference type="InterPro" id="IPR011547">
    <property type="entry name" value="SLC26A/SulP_dom"/>
</dbReference>
<feature type="transmembrane region" description="Helical" evidence="5">
    <location>
        <begin position="128"/>
        <end position="152"/>
    </location>
</feature>
<feature type="transmembrane region" description="Helical" evidence="5">
    <location>
        <begin position="50"/>
        <end position="73"/>
    </location>
</feature>
<feature type="transmembrane region" description="Helical" evidence="5">
    <location>
        <begin position="329"/>
        <end position="346"/>
    </location>
</feature>
<dbReference type="GO" id="GO:0016020">
    <property type="term" value="C:membrane"/>
    <property type="evidence" value="ECO:0007669"/>
    <property type="project" value="UniProtKB-SubCell"/>
</dbReference>
<evidence type="ECO:0000256" key="2">
    <source>
        <dbReference type="ARBA" id="ARBA00022692"/>
    </source>
</evidence>
<protein>
    <submittedName>
        <fullName evidence="7">SulP family sulfate permease</fullName>
    </submittedName>
</protein>
<evidence type="ECO:0000313" key="7">
    <source>
        <dbReference type="EMBL" id="MBB3979407.1"/>
    </source>
</evidence>
<reference evidence="7 8" key="1">
    <citation type="submission" date="2020-08" db="EMBL/GenBank/DDBJ databases">
        <title>Genomic Encyclopedia of Type Strains, Phase IV (KMG-IV): sequencing the most valuable type-strain genomes for metagenomic binning, comparative biology and taxonomic classification.</title>
        <authorList>
            <person name="Goeker M."/>
        </authorList>
    </citation>
    <scope>NUCLEOTIDE SEQUENCE [LARGE SCALE GENOMIC DNA]</scope>
    <source>
        <strain evidence="7 8">DSM 100211</strain>
    </source>
</reference>
<feature type="transmembrane region" description="Helical" evidence="5">
    <location>
        <begin position="352"/>
        <end position="369"/>
    </location>
</feature>
<evidence type="ECO:0000256" key="3">
    <source>
        <dbReference type="ARBA" id="ARBA00022989"/>
    </source>
</evidence>